<dbReference type="GO" id="GO:0008270">
    <property type="term" value="F:zinc ion binding"/>
    <property type="evidence" value="ECO:0007669"/>
    <property type="project" value="UniProtKB-KW"/>
</dbReference>
<sequence>MASKSKEFCGICYARHITKSQNFWCSDCDEGLCTECHEHHSISKSSRNHNVIPIESYNKLPSSIAKIVNYCTNHGRKYENYCPHHEKLCCPACISIDHISCIGLLLLQDVTKSAKTSASLDRIEGNITDIKTNIKNIIEDRQKNIATICDQRQRYKEEITLLRNALITRLNRLEQITLKDMDATENKIEKDIEKLVTKLSDKAKAADDLLHNISAIKMHATDIQAFTGGKLIATAVEKEENYLQSLIEDGSLCQIRLCLKIDEKLYNNQSTVESFGKVTTETEPPLVRLKKEKNKQAQNLSKFLPIVYKSVNQMTLILMSKITIPMSMVRSWLISSFVLQGISVLPNGKLILADSYYKRLLIVNNAGIVEMTILCPTVGNGPFGVTYIENNIVAISTSNGVLTVNIQTGTIVTNIATNGECRGIEYNNGALICWVRSIGIQSIQMSNRAITTLVRVEESNDRLGISIYRNKIYATDYSNNTVSCYTFEGKELWHFKNEFAFRYPTGIAVDNNSNVYVAAYKCVICLSPDGKKFKKFEASKNGFSDPTALHFDRTENKLIVADKGQPVFVYQVS</sequence>
<dbReference type="Gene3D" id="2.120.10.30">
    <property type="entry name" value="TolB, C-terminal domain"/>
    <property type="match status" value="1"/>
</dbReference>
<keyword evidence="1" id="KW-0863">Zinc-finger</keyword>
<evidence type="ECO:0000256" key="1">
    <source>
        <dbReference type="PROSITE-ProRule" id="PRU00024"/>
    </source>
</evidence>
<dbReference type="SUPFAM" id="SSF101898">
    <property type="entry name" value="NHL repeat"/>
    <property type="match status" value="1"/>
</dbReference>
<keyword evidence="1" id="KW-0862">Zinc</keyword>
<evidence type="ECO:0000313" key="3">
    <source>
        <dbReference type="EMBL" id="CAC5397665.1"/>
    </source>
</evidence>
<dbReference type="AlphaFoldDB" id="A0A6J8CNU9"/>
<gene>
    <name evidence="3" type="ORF">MCOR_32085</name>
</gene>
<dbReference type="OrthoDB" id="10250935at2759"/>
<dbReference type="InterPro" id="IPR011042">
    <property type="entry name" value="6-blade_b-propeller_TolB-like"/>
</dbReference>
<name>A0A6J8CNU9_MYTCO</name>
<keyword evidence="1" id="KW-0479">Metal-binding</keyword>
<proteinExistence type="predicted"/>
<dbReference type="EMBL" id="CACVKT020005750">
    <property type="protein sequence ID" value="CAC5397665.1"/>
    <property type="molecule type" value="Genomic_DNA"/>
</dbReference>
<dbReference type="PANTHER" id="PTHR25462:SF296">
    <property type="entry name" value="MEIOTIC P26, ISOFORM F"/>
    <property type="match status" value="1"/>
</dbReference>
<accession>A0A6J8CNU9</accession>
<dbReference type="PANTHER" id="PTHR25462">
    <property type="entry name" value="BONUS, ISOFORM C-RELATED"/>
    <property type="match status" value="1"/>
</dbReference>
<dbReference type="PROSITE" id="PS50119">
    <property type="entry name" value="ZF_BBOX"/>
    <property type="match status" value="1"/>
</dbReference>
<dbReference type="Proteomes" id="UP000507470">
    <property type="component" value="Unassembled WGS sequence"/>
</dbReference>
<protein>
    <submittedName>
        <fullName evidence="3">TRIM2_3</fullName>
    </submittedName>
</protein>
<evidence type="ECO:0000313" key="4">
    <source>
        <dbReference type="Proteomes" id="UP000507470"/>
    </source>
</evidence>
<evidence type="ECO:0000259" key="2">
    <source>
        <dbReference type="PROSITE" id="PS50119"/>
    </source>
</evidence>
<dbReference type="Gene3D" id="3.30.160.60">
    <property type="entry name" value="Classic Zinc Finger"/>
    <property type="match status" value="1"/>
</dbReference>
<dbReference type="GO" id="GO:0061630">
    <property type="term" value="F:ubiquitin protein ligase activity"/>
    <property type="evidence" value="ECO:0007669"/>
    <property type="project" value="TreeGrafter"/>
</dbReference>
<reference evidence="3 4" key="1">
    <citation type="submission" date="2020-06" db="EMBL/GenBank/DDBJ databases">
        <authorList>
            <person name="Li R."/>
            <person name="Bekaert M."/>
        </authorList>
    </citation>
    <scope>NUCLEOTIDE SEQUENCE [LARGE SCALE GENOMIC DNA]</scope>
    <source>
        <strain evidence="4">wild</strain>
    </source>
</reference>
<dbReference type="InterPro" id="IPR047153">
    <property type="entry name" value="TRIM45/56/19-like"/>
</dbReference>
<dbReference type="InterPro" id="IPR000315">
    <property type="entry name" value="Znf_B-box"/>
</dbReference>
<feature type="domain" description="B box-type" evidence="2">
    <location>
        <begin position="4"/>
        <end position="54"/>
    </location>
</feature>
<keyword evidence="4" id="KW-1185">Reference proteome</keyword>
<organism evidence="3 4">
    <name type="scientific">Mytilus coruscus</name>
    <name type="common">Sea mussel</name>
    <dbReference type="NCBI Taxonomy" id="42192"/>
    <lineage>
        <taxon>Eukaryota</taxon>
        <taxon>Metazoa</taxon>
        <taxon>Spiralia</taxon>
        <taxon>Lophotrochozoa</taxon>
        <taxon>Mollusca</taxon>
        <taxon>Bivalvia</taxon>
        <taxon>Autobranchia</taxon>
        <taxon>Pteriomorphia</taxon>
        <taxon>Mytilida</taxon>
        <taxon>Mytiloidea</taxon>
        <taxon>Mytilidae</taxon>
        <taxon>Mytilinae</taxon>
        <taxon>Mytilus</taxon>
    </lineage>
</organism>